<keyword evidence="3" id="KW-1185">Reference proteome</keyword>
<proteinExistence type="predicted"/>
<sequence>VSPTTKKGKQTELPEQRCRSPQGLKLMAKHVASSSHVQHGNRGNRSPTPLRHNNSPPHSLVWSDKDSPRGPLSRDIMRVPLPSGLEKPPRLGTY</sequence>
<accession>A0A392T4W5</accession>
<feature type="non-terminal residue" evidence="2">
    <location>
        <position position="1"/>
    </location>
</feature>
<feature type="non-terminal residue" evidence="2">
    <location>
        <position position="94"/>
    </location>
</feature>
<protein>
    <submittedName>
        <fullName evidence="2">Uncharacterized protein</fullName>
    </submittedName>
</protein>
<feature type="compositionally biased region" description="Basic and acidic residues" evidence="1">
    <location>
        <begin position="9"/>
        <end position="18"/>
    </location>
</feature>
<dbReference type="Proteomes" id="UP000265520">
    <property type="component" value="Unassembled WGS sequence"/>
</dbReference>
<evidence type="ECO:0000313" key="2">
    <source>
        <dbReference type="EMBL" id="MCI55190.1"/>
    </source>
</evidence>
<dbReference type="EMBL" id="LXQA010492185">
    <property type="protein sequence ID" value="MCI55190.1"/>
    <property type="molecule type" value="Genomic_DNA"/>
</dbReference>
<feature type="compositionally biased region" description="Polar residues" evidence="1">
    <location>
        <begin position="32"/>
        <end position="57"/>
    </location>
</feature>
<evidence type="ECO:0000313" key="3">
    <source>
        <dbReference type="Proteomes" id="UP000265520"/>
    </source>
</evidence>
<reference evidence="2 3" key="1">
    <citation type="journal article" date="2018" name="Front. Plant Sci.">
        <title>Red Clover (Trifolium pratense) and Zigzag Clover (T. medium) - A Picture of Genomic Similarities and Differences.</title>
        <authorList>
            <person name="Dluhosova J."/>
            <person name="Istvanek J."/>
            <person name="Nedelnik J."/>
            <person name="Repkova J."/>
        </authorList>
    </citation>
    <scope>NUCLEOTIDE SEQUENCE [LARGE SCALE GENOMIC DNA]</scope>
    <source>
        <strain evidence="3">cv. 10/8</strain>
        <tissue evidence="2">Leaf</tissue>
    </source>
</reference>
<name>A0A392T4W5_9FABA</name>
<comment type="caution">
    <text evidence="2">The sequence shown here is derived from an EMBL/GenBank/DDBJ whole genome shotgun (WGS) entry which is preliminary data.</text>
</comment>
<feature type="region of interest" description="Disordered" evidence="1">
    <location>
        <begin position="1"/>
        <end position="94"/>
    </location>
</feature>
<organism evidence="2 3">
    <name type="scientific">Trifolium medium</name>
    <dbReference type="NCBI Taxonomy" id="97028"/>
    <lineage>
        <taxon>Eukaryota</taxon>
        <taxon>Viridiplantae</taxon>
        <taxon>Streptophyta</taxon>
        <taxon>Embryophyta</taxon>
        <taxon>Tracheophyta</taxon>
        <taxon>Spermatophyta</taxon>
        <taxon>Magnoliopsida</taxon>
        <taxon>eudicotyledons</taxon>
        <taxon>Gunneridae</taxon>
        <taxon>Pentapetalae</taxon>
        <taxon>rosids</taxon>
        <taxon>fabids</taxon>
        <taxon>Fabales</taxon>
        <taxon>Fabaceae</taxon>
        <taxon>Papilionoideae</taxon>
        <taxon>50 kb inversion clade</taxon>
        <taxon>NPAAA clade</taxon>
        <taxon>Hologalegina</taxon>
        <taxon>IRL clade</taxon>
        <taxon>Trifolieae</taxon>
        <taxon>Trifolium</taxon>
    </lineage>
</organism>
<dbReference type="AlphaFoldDB" id="A0A392T4W5"/>
<evidence type="ECO:0000256" key="1">
    <source>
        <dbReference type="SAM" id="MobiDB-lite"/>
    </source>
</evidence>